<organism evidence="1 2">
    <name type="scientific">Desulfonema limicola</name>
    <dbReference type="NCBI Taxonomy" id="45656"/>
    <lineage>
        <taxon>Bacteria</taxon>
        <taxon>Pseudomonadati</taxon>
        <taxon>Thermodesulfobacteriota</taxon>
        <taxon>Desulfobacteria</taxon>
        <taxon>Desulfobacterales</taxon>
        <taxon>Desulfococcaceae</taxon>
        <taxon>Desulfonema</taxon>
    </lineage>
</organism>
<gene>
    <name evidence="1" type="ORF">dnl_29780</name>
</gene>
<proteinExistence type="predicted"/>
<dbReference type="RefSeq" id="WP_207692283.1">
    <property type="nucleotide sequence ID" value="NZ_CP061799.1"/>
</dbReference>
<accession>A0A975GGW7</accession>
<sequence length="129" mass="14990">MIEKVGDIELTNEYWDCECEKDYIHLRSQEFCPICKAVQEDQPGSRVSEILKYGFVSVGQESESAQVKSLALEWIKNNINENEWVEDEWTSLNDEFDLNIYIDDDGNKRATVFPVIDGETDLENYIEVL</sequence>
<name>A0A975GGW7_9BACT</name>
<dbReference type="EMBL" id="CP061799">
    <property type="protein sequence ID" value="QTA80667.1"/>
    <property type="molecule type" value="Genomic_DNA"/>
</dbReference>
<dbReference type="AlphaFoldDB" id="A0A975GGW7"/>
<keyword evidence="2" id="KW-1185">Reference proteome</keyword>
<reference evidence="1" key="1">
    <citation type="journal article" date="2021" name="Microb. Physiol.">
        <title>Proteogenomic Insights into the Physiology of Marine, Sulfate-Reducing, Filamentous Desulfonema limicola and Desulfonema magnum.</title>
        <authorList>
            <person name="Schnaars V."/>
            <person name="Wohlbrand L."/>
            <person name="Scheve S."/>
            <person name="Hinrichs C."/>
            <person name="Reinhardt R."/>
            <person name="Rabus R."/>
        </authorList>
    </citation>
    <scope>NUCLEOTIDE SEQUENCE</scope>
    <source>
        <strain evidence="1">5ac10</strain>
    </source>
</reference>
<dbReference type="KEGG" id="dli:dnl_29780"/>
<protein>
    <submittedName>
        <fullName evidence="1">Uncharacterized protein</fullName>
    </submittedName>
</protein>
<dbReference type="Proteomes" id="UP000663720">
    <property type="component" value="Chromosome"/>
</dbReference>
<evidence type="ECO:0000313" key="2">
    <source>
        <dbReference type="Proteomes" id="UP000663720"/>
    </source>
</evidence>
<evidence type="ECO:0000313" key="1">
    <source>
        <dbReference type="EMBL" id="QTA80667.1"/>
    </source>
</evidence>